<sequence>MRGNKLHQKGPSIAVYDFGESVEHKIAFISWVPDHAPARTKMFLDIEASDVGDLGEEDILEKLRAA</sequence>
<evidence type="ECO:0000313" key="2">
    <source>
        <dbReference type="EMBL" id="KAF4456681.1"/>
    </source>
</evidence>
<dbReference type="InterPro" id="IPR029006">
    <property type="entry name" value="ADF-H/Gelsolin-like_dom_sf"/>
</dbReference>
<dbReference type="InterPro" id="IPR002108">
    <property type="entry name" value="ADF-H"/>
</dbReference>
<dbReference type="GO" id="GO:0003779">
    <property type="term" value="F:actin binding"/>
    <property type="evidence" value="ECO:0007669"/>
    <property type="project" value="InterPro"/>
</dbReference>
<dbReference type="PROSITE" id="PS51263">
    <property type="entry name" value="ADF_H"/>
    <property type="match status" value="1"/>
</dbReference>
<proteinExistence type="predicted"/>
<accession>A0A8H4KTY1</accession>
<dbReference type="Pfam" id="PF00241">
    <property type="entry name" value="Cofilin_ADF"/>
    <property type="match status" value="1"/>
</dbReference>
<name>A0A8H4KTY1_9HYPO</name>
<dbReference type="Gene3D" id="3.40.20.10">
    <property type="entry name" value="Severin"/>
    <property type="match status" value="1"/>
</dbReference>
<dbReference type="SUPFAM" id="SSF55753">
    <property type="entry name" value="Actin depolymerizing proteins"/>
    <property type="match status" value="1"/>
</dbReference>
<keyword evidence="3" id="KW-1185">Reference proteome</keyword>
<feature type="domain" description="ADF-H" evidence="1">
    <location>
        <begin position="1"/>
        <end position="66"/>
    </location>
</feature>
<comment type="caution">
    <text evidence="2">The sequence shown here is derived from an EMBL/GenBank/DDBJ whole genome shotgun (WGS) entry which is preliminary data.</text>
</comment>
<evidence type="ECO:0000259" key="1">
    <source>
        <dbReference type="PROSITE" id="PS51263"/>
    </source>
</evidence>
<gene>
    <name evidence="2" type="ORF">F53441_1237</name>
</gene>
<protein>
    <submittedName>
        <fullName evidence="2">Actin depolymerizing factor</fullName>
    </submittedName>
</protein>
<dbReference type="OrthoDB" id="10249245at2759"/>
<dbReference type="EMBL" id="JAADJG010000048">
    <property type="protein sequence ID" value="KAF4456681.1"/>
    <property type="molecule type" value="Genomic_DNA"/>
</dbReference>
<dbReference type="Proteomes" id="UP000605986">
    <property type="component" value="Unassembled WGS sequence"/>
</dbReference>
<evidence type="ECO:0000313" key="3">
    <source>
        <dbReference type="Proteomes" id="UP000605986"/>
    </source>
</evidence>
<reference evidence="2" key="1">
    <citation type="submission" date="2020-01" db="EMBL/GenBank/DDBJ databases">
        <title>Identification and distribution of gene clusters putatively required for synthesis of sphingolipid metabolism inhibitors in phylogenetically diverse species of the filamentous fungus Fusarium.</title>
        <authorList>
            <person name="Kim H.-S."/>
            <person name="Busman M."/>
            <person name="Brown D.W."/>
            <person name="Divon H."/>
            <person name="Uhlig S."/>
            <person name="Proctor R.H."/>
        </authorList>
    </citation>
    <scope>NUCLEOTIDE SEQUENCE</scope>
    <source>
        <strain evidence="2">NRRL 53441</strain>
    </source>
</reference>
<organism evidence="2 3">
    <name type="scientific">Fusarium austroafricanum</name>
    <dbReference type="NCBI Taxonomy" id="2364996"/>
    <lineage>
        <taxon>Eukaryota</taxon>
        <taxon>Fungi</taxon>
        <taxon>Dikarya</taxon>
        <taxon>Ascomycota</taxon>
        <taxon>Pezizomycotina</taxon>
        <taxon>Sordariomycetes</taxon>
        <taxon>Hypocreomycetidae</taxon>
        <taxon>Hypocreales</taxon>
        <taxon>Nectriaceae</taxon>
        <taxon>Fusarium</taxon>
        <taxon>Fusarium concolor species complex</taxon>
    </lineage>
</organism>
<dbReference type="AlphaFoldDB" id="A0A8H4KTY1"/>